<dbReference type="OrthoDB" id="9768783at2"/>
<dbReference type="Proteomes" id="UP000193834">
    <property type="component" value="Unassembled WGS sequence"/>
</dbReference>
<feature type="transmembrane region" description="Helical" evidence="7">
    <location>
        <begin position="298"/>
        <end position="316"/>
    </location>
</feature>
<evidence type="ECO:0000256" key="6">
    <source>
        <dbReference type="SAM" id="MobiDB-lite"/>
    </source>
</evidence>
<keyword evidence="2" id="KW-0813">Transport</keyword>
<feature type="transmembrane region" description="Helical" evidence="7">
    <location>
        <begin position="101"/>
        <end position="122"/>
    </location>
</feature>
<feature type="transmembrane region" description="Helical" evidence="7">
    <location>
        <begin position="387"/>
        <end position="406"/>
    </location>
</feature>
<evidence type="ECO:0000256" key="7">
    <source>
        <dbReference type="SAM" id="Phobius"/>
    </source>
</evidence>
<dbReference type="STRING" id="1852522.SAMN06295960_4245"/>
<feature type="region of interest" description="Disordered" evidence="6">
    <location>
        <begin position="426"/>
        <end position="447"/>
    </location>
</feature>
<dbReference type="PANTHER" id="PTHR23519:SF1">
    <property type="entry name" value="AUTOPHAGY-RELATED PROTEIN 22"/>
    <property type="match status" value="1"/>
</dbReference>
<dbReference type="SUPFAM" id="SSF103473">
    <property type="entry name" value="MFS general substrate transporter"/>
    <property type="match status" value="1"/>
</dbReference>
<evidence type="ECO:0000256" key="3">
    <source>
        <dbReference type="ARBA" id="ARBA00022692"/>
    </source>
</evidence>
<dbReference type="Pfam" id="PF11700">
    <property type="entry name" value="ATG22"/>
    <property type="match status" value="1"/>
</dbReference>
<feature type="transmembrane region" description="Helical" evidence="7">
    <location>
        <begin position="322"/>
        <end position="344"/>
    </location>
</feature>
<reference evidence="8 9" key="1">
    <citation type="submission" date="2017-04" db="EMBL/GenBank/DDBJ databases">
        <authorList>
            <person name="Afonso C.L."/>
            <person name="Miller P.J."/>
            <person name="Scott M.A."/>
            <person name="Spackman E."/>
            <person name="Goraichik I."/>
            <person name="Dimitrov K.M."/>
            <person name="Suarez D.L."/>
            <person name="Swayne D.E."/>
        </authorList>
    </citation>
    <scope>NUCLEOTIDE SEQUENCE [LARGE SCALE GENOMIC DNA]</scope>
    <source>
        <strain evidence="8 9">11</strain>
    </source>
</reference>
<dbReference type="RefSeq" id="WP_085497748.1">
    <property type="nucleotide sequence ID" value="NZ_FXAZ01000007.1"/>
</dbReference>
<evidence type="ECO:0000256" key="2">
    <source>
        <dbReference type="ARBA" id="ARBA00022448"/>
    </source>
</evidence>
<keyword evidence="5 7" id="KW-0472">Membrane</keyword>
<feature type="transmembrane region" description="Helical" evidence="7">
    <location>
        <begin position="143"/>
        <end position="161"/>
    </location>
</feature>
<evidence type="ECO:0000256" key="4">
    <source>
        <dbReference type="ARBA" id="ARBA00022989"/>
    </source>
</evidence>
<keyword evidence="3 7" id="KW-0812">Transmembrane</keyword>
<feature type="compositionally biased region" description="Basic and acidic residues" evidence="6">
    <location>
        <begin position="432"/>
        <end position="447"/>
    </location>
</feature>
<keyword evidence="9" id="KW-1185">Reference proteome</keyword>
<proteinExistence type="predicted"/>
<evidence type="ECO:0000313" key="9">
    <source>
        <dbReference type="Proteomes" id="UP000193834"/>
    </source>
</evidence>
<feature type="transmembrane region" description="Helical" evidence="7">
    <location>
        <begin position="236"/>
        <end position="259"/>
    </location>
</feature>
<dbReference type="AlphaFoldDB" id="A0A1X7LSG1"/>
<dbReference type="PANTHER" id="PTHR23519">
    <property type="entry name" value="AUTOPHAGY-RELATED PROTEIN 22"/>
    <property type="match status" value="1"/>
</dbReference>
<feature type="transmembrane region" description="Helical" evidence="7">
    <location>
        <begin position="173"/>
        <end position="195"/>
    </location>
</feature>
<evidence type="ECO:0000256" key="1">
    <source>
        <dbReference type="ARBA" id="ARBA00004127"/>
    </source>
</evidence>
<dbReference type="InterPro" id="IPR050495">
    <property type="entry name" value="ATG22/LtaA_families"/>
</dbReference>
<feature type="transmembrane region" description="Helical" evidence="7">
    <location>
        <begin position="265"/>
        <end position="286"/>
    </location>
</feature>
<accession>A0A1X7LSG1</accession>
<feature type="transmembrane region" description="Helical" evidence="7">
    <location>
        <begin position="44"/>
        <end position="65"/>
    </location>
</feature>
<dbReference type="Gene3D" id="1.20.1250.20">
    <property type="entry name" value="MFS general substrate transporter like domains"/>
    <property type="match status" value="1"/>
</dbReference>
<feature type="transmembrane region" description="Helical" evidence="7">
    <location>
        <begin position="356"/>
        <end position="381"/>
    </location>
</feature>
<name>A0A1X7LSG1_9BACL</name>
<gene>
    <name evidence="8" type="ORF">SAMN06295960_4245</name>
</gene>
<feature type="transmembrane region" description="Helical" evidence="7">
    <location>
        <begin position="77"/>
        <end position="95"/>
    </location>
</feature>
<dbReference type="GO" id="GO:0012505">
    <property type="term" value="C:endomembrane system"/>
    <property type="evidence" value="ECO:0007669"/>
    <property type="project" value="UniProtKB-SubCell"/>
</dbReference>
<comment type="subcellular location">
    <subcellularLocation>
        <location evidence="1">Endomembrane system</location>
        <topology evidence="1">Multi-pass membrane protein</topology>
    </subcellularLocation>
</comment>
<keyword evidence="4 7" id="KW-1133">Transmembrane helix</keyword>
<dbReference type="InterPro" id="IPR036259">
    <property type="entry name" value="MFS_trans_sf"/>
</dbReference>
<organism evidence="8 9">
    <name type="scientific">Paenibacillus aquistagni</name>
    <dbReference type="NCBI Taxonomy" id="1852522"/>
    <lineage>
        <taxon>Bacteria</taxon>
        <taxon>Bacillati</taxon>
        <taxon>Bacillota</taxon>
        <taxon>Bacilli</taxon>
        <taxon>Bacillales</taxon>
        <taxon>Paenibacillaceae</taxon>
        <taxon>Paenibacillus</taxon>
    </lineage>
</organism>
<evidence type="ECO:0000256" key="5">
    <source>
        <dbReference type="ARBA" id="ARBA00023136"/>
    </source>
</evidence>
<feature type="transmembrane region" description="Helical" evidence="7">
    <location>
        <begin position="12"/>
        <end position="32"/>
    </location>
</feature>
<dbReference type="EMBL" id="FXAZ01000007">
    <property type="protein sequence ID" value="SMG56765.1"/>
    <property type="molecule type" value="Genomic_DNA"/>
</dbReference>
<dbReference type="InterPro" id="IPR024671">
    <property type="entry name" value="Atg22-like"/>
</dbReference>
<sequence>MQTKQLRYWMLYDWANSAFATTMLAAVLPIYYQSVAGKGLEQAASYWGFTQTVAMLLVALSAPVLGAMADLSQRRMAFLRVFAWIGSLSCILMSLAGEGDWMLVSILFVLGTLGFSGGNTFYDSLLPQLALPEERDEVSAKGYMYGYIGGGVLLAINVVMLEKFSWFGLPDKISATQAVFITVGVWWFLFSLPLFRTVKDPARTAARPIGLYIKEGFGRVGVTIKRLPKYPELLKYLLSFWFFNDGITTIISMSAIYGAELGIGTTHLIVALLITQFVGIPFTFLFAKYARAIGSKRALYISLLAYMGIVGMGYFMQNALHFYLLAFMVGMVQGGSQAVARSIYSQMVPKAYAAQFFGFFSLSGKVSASIGPAVFGTVGLLTGSTRTAILSILLFFIVGLIMLRFVDIDKGKREAEAADEQEHLLGSSLLSPKEKSSLQRDEDQTLL</sequence>
<evidence type="ECO:0000313" key="8">
    <source>
        <dbReference type="EMBL" id="SMG56765.1"/>
    </source>
</evidence>
<protein>
    <submittedName>
        <fullName evidence="8">MFS transporter, UMF1 family</fullName>
    </submittedName>
</protein>